<dbReference type="Proteomes" id="UP000444721">
    <property type="component" value="Unassembled WGS sequence"/>
</dbReference>
<evidence type="ECO:0000256" key="2">
    <source>
        <dbReference type="ARBA" id="ARBA00022801"/>
    </source>
</evidence>
<dbReference type="PANTHER" id="PTHR47959">
    <property type="entry name" value="ATP-DEPENDENT RNA HELICASE RHLE-RELATED"/>
    <property type="match status" value="1"/>
</dbReference>
<keyword evidence="3" id="KW-0347">Helicase</keyword>
<feature type="domain" description="Helicase C-terminal" evidence="6">
    <location>
        <begin position="377"/>
        <end position="544"/>
    </location>
</feature>
<keyword evidence="2" id="KW-0378">Hydrolase</keyword>
<evidence type="ECO:0000259" key="5">
    <source>
        <dbReference type="PROSITE" id="PS51192"/>
    </source>
</evidence>
<evidence type="ECO:0000313" key="8">
    <source>
        <dbReference type="Proteomes" id="UP000444721"/>
    </source>
</evidence>
<dbReference type="Gene3D" id="3.40.50.300">
    <property type="entry name" value="P-loop containing nucleotide triphosphate hydrolases"/>
    <property type="match status" value="2"/>
</dbReference>
<keyword evidence="1" id="KW-0547">Nucleotide-binding</keyword>
<dbReference type="GO" id="GO:0016787">
    <property type="term" value="F:hydrolase activity"/>
    <property type="evidence" value="ECO:0007669"/>
    <property type="project" value="UniProtKB-KW"/>
</dbReference>
<dbReference type="EMBL" id="VFQX01000048">
    <property type="protein sequence ID" value="KAF0975169.1"/>
    <property type="molecule type" value="Genomic_DNA"/>
</dbReference>
<organism evidence="7 8">
    <name type="scientific">Naegleria fowleri</name>
    <name type="common">Brain eating amoeba</name>
    <dbReference type="NCBI Taxonomy" id="5763"/>
    <lineage>
        <taxon>Eukaryota</taxon>
        <taxon>Discoba</taxon>
        <taxon>Heterolobosea</taxon>
        <taxon>Tetramitia</taxon>
        <taxon>Eutetramitia</taxon>
        <taxon>Vahlkampfiidae</taxon>
        <taxon>Naegleria</taxon>
    </lineage>
</organism>
<dbReference type="VEuPathDB" id="AmoebaDB:NF0084550"/>
<evidence type="ECO:0000256" key="1">
    <source>
        <dbReference type="ARBA" id="ARBA00022741"/>
    </source>
</evidence>
<feature type="domain" description="Helicase ATP-binding" evidence="5">
    <location>
        <begin position="150"/>
        <end position="352"/>
    </location>
</feature>
<dbReference type="PROSITE" id="PS51194">
    <property type="entry name" value="HELICASE_CTER"/>
    <property type="match status" value="1"/>
</dbReference>
<dbReference type="InterPro" id="IPR011545">
    <property type="entry name" value="DEAD/DEAH_box_helicase_dom"/>
</dbReference>
<dbReference type="GO" id="GO:0005829">
    <property type="term" value="C:cytosol"/>
    <property type="evidence" value="ECO:0007669"/>
    <property type="project" value="TreeGrafter"/>
</dbReference>
<dbReference type="GeneID" id="68113140"/>
<dbReference type="InterPro" id="IPR014001">
    <property type="entry name" value="Helicase_ATP-bd"/>
</dbReference>
<evidence type="ECO:0008006" key="9">
    <source>
        <dbReference type="Google" id="ProtNLM"/>
    </source>
</evidence>
<comment type="caution">
    <text evidence="7">The sequence shown here is derived from an EMBL/GenBank/DDBJ whole genome shotgun (WGS) entry which is preliminary data.</text>
</comment>
<dbReference type="SMART" id="SM00487">
    <property type="entry name" value="DEXDc"/>
    <property type="match status" value="1"/>
</dbReference>
<dbReference type="GO" id="GO:0003676">
    <property type="term" value="F:nucleic acid binding"/>
    <property type="evidence" value="ECO:0007669"/>
    <property type="project" value="InterPro"/>
</dbReference>
<dbReference type="GO" id="GO:0005524">
    <property type="term" value="F:ATP binding"/>
    <property type="evidence" value="ECO:0007669"/>
    <property type="project" value="UniProtKB-KW"/>
</dbReference>
<dbReference type="RefSeq" id="XP_044559882.1">
    <property type="nucleotide sequence ID" value="XM_044709500.1"/>
</dbReference>
<reference evidence="7 8" key="1">
    <citation type="journal article" date="2019" name="Sci. Rep.">
        <title>Nanopore sequencing improves the draft genome of the human pathogenic amoeba Naegleria fowleri.</title>
        <authorList>
            <person name="Liechti N."/>
            <person name="Schurch N."/>
            <person name="Bruggmann R."/>
            <person name="Wittwer M."/>
        </authorList>
    </citation>
    <scope>NUCLEOTIDE SEQUENCE [LARGE SCALE GENOMIC DNA]</scope>
    <source>
        <strain evidence="7 8">ATCC 30894</strain>
    </source>
</reference>
<dbReference type="SUPFAM" id="SSF52540">
    <property type="entry name" value="P-loop containing nucleoside triphosphate hydrolases"/>
    <property type="match status" value="1"/>
</dbReference>
<keyword evidence="4" id="KW-0067">ATP-binding</keyword>
<dbReference type="InterPro" id="IPR027417">
    <property type="entry name" value="P-loop_NTPase"/>
</dbReference>
<dbReference type="PANTHER" id="PTHR47959:SF13">
    <property type="entry name" value="ATP-DEPENDENT RNA HELICASE RHLE"/>
    <property type="match status" value="1"/>
</dbReference>
<evidence type="ECO:0000256" key="3">
    <source>
        <dbReference type="ARBA" id="ARBA00022806"/>
    </source>
</evidence>
<dbReference type="OrthoDB" id="10256233at2759"/>
<proteinExistence type="predicted"/>
<dbReference type="OMA" id="IHADMSL"/>
<dbReference type="InterPro" id="IPR050079">
    <property type="entry name" value="DEAD_box_RNA_helicase"/>
</dbReference>
<evidence type="ECO:0000313" key="7">
    <source>
        <dbReference type="EMBL" id="KAF0975169.1"/>
    </source>
</evidence>
<dbReference type="InterPro" id="IPR044742">
    <property type="entry name" value="DEAD/DEAH_RhlB"/>
</dbReference>
<evidence type="ECO:0000256" key="4">
    <source>
        <dbReference type="ARBA" id="ARBA00022840"/>
    </source>
</evidence>
<dbReference type="CDD" id="cd00268">
    <property type="entry name" value="DEADc"/>
    <property type="match status" value="1"/>
</dbReference>
<dbReference type="Pfam" id="PF00271">
    <property type="entry name" value="Helicase_C"/>
    <property type="match status" value="1"/>
</dbReference>
<dbReference type="PROSITE" id="PS51192">
    <property type="entry name" value="HELICASE_ATP_BIND_1"/>
    <property type="match status" value="1"/>
</dbReference>
<dbReference type="AlphaFoldDB" id="A0A6A5BQD0"/>
<gene>
    <name evidence="7" type="ORF">FDP41_005922</name>
</gene>
<dbReference type="CDD" id="cd18787">
    <property type="entry name" value="SF2_C_DEAD"/>
    <property type="match status" value="1"/>
</dbReference>
<evidence type="ECO:0000259" key="6">
    <source>
        <dbReference type="PROSITE" id="PS51194"/>
    </source>
</evidence>
<dbReference type="SMART" id="SM00490">
    <property type="entry name" value="HELICc"/>
    <property type="match status" value="1"/>
</dbReference>
<accession>A0A6A5BQD0</accession>
<dbReference type="GO" id="GO:0003724">
    <property type="term" value="F:RNA helicase activity"/>
    <property type="evidence" value="ECO:0007669"/>
    <property type="project" value="TreeGrafter"/>
</dbReference>
<dbReference type="Pfam" id="PF00270">
    <property type="entry name" value="DEAD"/>
    <property type="match status" value="1"/>
</dbReference>
<protein>
    <recommendedName>
        <fullName evidence="9">RNA helicase</fullName>
    </recommendedName>
</protein>
<dbReference type="VEuPathDB" id="AmoebaDB:NfTy_044130"/>
<dbReference type="VEuPathDB" id="AmoebaDB:FDP41_005922"/>
<dbReference type="InterPro" id="IPR001650">
    <property type="entry name" value="Helicase_C-like"/>
</dbReference>
<name>A0A6A5BQD0_NAEFO</name>
<sequence>MLTARLKGLFQPSSSSLIKLFGSSLLIGKQNIHHHATISIHNNHNNLFVRHENINSDQQARNFSIIRSTTRKSNAERFLETELIRHDQKKRISQGTKTNPEATATQNDKYLTNPEAYAKFLKLNLMGAIAKAASHFLKFSAPTEIQEQVIPKALKKSNIVASAETGTGKTAAYGFPLLQKIIHEKLRGSHTTLAEREIGTLVLCPTKELSEQVYEHLNNFKKYTLEVLHDEGKINDEEFDIKIGVIFGGASKISQLKTIKQGLDILVATPGRLVELLKTNNGCNLKTVRYLVLDECDRMLNMGFLPELKRIYENLPKPNESEEPMQVLMFSATLTRDVEDLVCRFAPTHKMINLNQEFKIPETIKHIKYFVSKKELKFKLLLYLLGRKGSLKNKKVLVFCRTRDKVERLTENLTKRGYKAIGIHKEKSLAFRTKAIKSFSLPDNSECQILVSTDVLARGIDVPDLPFVINYDVPAKPEDYVHRVGRTGRAGQEGMAFSFIAKVPIITHVGGRLVELNEEHFIKTVEQFISQRIEERKIPGKWQDKYMDQLEIEKEKVEALSKRKALEILQKKTKQGPTKKDVQDEKMVAAFSESYNRLKQKVEQTKTLTSEDLKYAPTLRHFKEGRYEDVMKEFEVKRAIKEGAIKRVNTNSKNRKKKKKKFIYQL</sequence>
<keyword evidence="8" id="KW-1185">Reference proteome</keyword>